<keyword evidence="2" id="KW-0472">Membrane</keyword>
<feature type="transmembrane region" description="Helical" evidence="2">
    <location>
        <begin position="407"/>
        <end position="427"/>
    </location>
</feature>
<name>A0ABW3T6G5_9CAUL</name>
<dbReference type="InterPro" id="IPR036259">
    <property type="entry name" value="MFS_trans_sf"/>
</dbReference>
<keyword evidence="2" id="KW-0812">Transmembrane</keyword>
<dbReference type="Pfam" id="PF13347">
    <property type="entry name" value="MFS_2"/>
    <property type="match status" value="1"/>
</dbReference>
<dbReference type="InterPro" id="IPR039672">
    <property type="entry name" value="MFS_2"/>
</dbReference>
<feature type="transmembrane region" description="Helical" evidence="2">
    <location>
        <begin position="81"/>
        <end position="100"/>
    </location>
</feature>
<comment type="similarity">
    <text evidence="1">Belongs to the sodium:galactoside symporter (TC 2.A.2) family.</text>
</comment>
<evidence type="ECO:0000256" key="1">
    <source>
        <dbReference type="ARBA" id="ARBA00009617"/>
    </source>
</evidence>
<dbReference type="PANTHER" id="PTHR11328">
    <property type="entry name" value="MAJOR FACILITATOR SUPERFAMILY DOMAIN-CONTAINING PROTEIN"/>
    <property type="match status" value="1"/>
</dbReference>
<dbReference type="Gene3D" id="1.20.1250.20">
    <property type="entry name" value="MFS general substrate transporter like domains"/>
    <property type="match status" value="2"/>
</dbReference>
<feature type="transmembrane region" description="Helical" evidence="2">
    <location>
        <begin position="317"/>
        <end position="338"/>
    </location>
</feature>
<protein>
    <submittedName>
        <fullName evidence="3">MFS transporter</fullName>
    </submittedName>
</protein>
<feature type="transmembrane region" description="Helical" evidence="2">
    <location>
        <begin position="146"/>
        <end position="168"/>
    </location>
</feature>
<feature type="transmembrane region" description="Helical" evidence="2">
    <location>
        <begin position="293"/>
        <end position="311"/>
    </location>
</feature>
<feature type="transmembrane region" description="Helical" evidence="2">
    <location>
        <begin position="264"/>
        <end position="286"/>
    </location>
</feature>
<dbReference type="RefSeq" id="WP_374345256.1">
    <property type="nucleotide sequence ID" value="NZ_JBHTLQ010000050.1"/>
</dbReference>
<evidence type="ECO:0000256" key="2">
    <source>
        <dbReference type="SAM" id="Phobius"/>
    </source>
</evidence>
<proteinExistence type="inferred from homology"/>
<gene>
    <name evidence="3" type="ORF">ACFQ27_17035</name>
</gene>
<dbReference type="PANTHER" id="PTHR11328:SF24">
    <property type="entry name" value="MAJOR FACILITATOR SUPERFAMILY (MFS) PROFILE DOMAIN-CONTAINING PROTEIN"/>
    <property type="match status" value="1"/>
</dbReference>
<accession>A0ABW3T6G5</accession>
<evidence type="ECO:0000313" key="3">
    <source>
        <dbReference type="EMBL" id="MFD1192295.1"/>
    </source>
</evidence>
<keyword evidence="4" id="KW-1185">Reference proteome</keyword>
<organism evidence="3 4">
    <name type="scientific">Phenylobacterium conjunctum</name>
    <dbReference type="NCBI Taxonomy" id="1298959"/>
    <lineage>
        <taxon>Bacteria</taxon>
        <taxon>Pseudomonadati</taxon>
        <taxon>Pseudomonadota</taxon>
        <taxon>Alphaproteobacteria</taxon>
        <taxon>Caulobacterales</taxon>
        <taxon>Caulobacteraceae</taxon>
        <taxon>Phenylobacterium</taxon>
    </lineage>
</organism>
<keyword evidence="2" id="KW-1133">Transmembrane helix</keyword>
<feature type="transmembrane region" description="Helical" evidence="2">
    <location>
        <begin position="231"/>
        <end position="252"/>
    </location>
</feature>
<feature type="transmembrane region" description="Helical" evidence="2">
    <location>
        <begin position="180"/>
        <end position="199"/>
    </location>
</feature>
<comment type="caution">
    <text evidence="3">The sequence shown here is derived from an EMBL/GenBank/DDBJ whole genome shotgun (WGS) entry which is preliminary data.</text>
</comment>
<evidence type="ECO:0000313" key="4">
    <source>
        <dbReference type="Proteomes" id="UP001597216"/>
    </source>
</evidence>
<feature type="transmembrane region" description="Helical" evidence="2">
    <location>
        <begin position="38"/>
        <end position="60"/>
    </location>
</feature>
<sequence length="469" mass="50218">MTKAQGRHSIWTLLAFSGTSLPLAALGLAIAVHLPRYFASHLGVSLAVVGAAFALVRMIDIPLDPALGLVMDRTRTRFGRYRLWTVIGAPILMIALYMLFMAPEGVGQGYIMVWLLVMYLGTSILSLSHSAWAANLATDYGERARIFGIMAAVGVVGAVMVLIIPIFLDRAGATDAEGVRAMGWFLIAMTPFAVALVVWRTPEVLDARSFADRYRASDFIGLFKHGNVWRIMGADLALSLGPGWMSALYLFYSKSKLGFTTTQSNLLLVLYILAGIAGAPLIGLLARRISKHRALGVITTAYTLVLASLLVLPTGSFALAAVIMFLSGFLAAGFTVTTRAITADIGDEVRLHGGKEQIGLLYALTSMTSKIAGAFSIFLTYSVLHAIGFDPKESAVNTAEAIRGLELAFLVGPIVFVGLGGACFFGYKLSAERHAEIRAELDARDAAYDEAAVIQALTTEPAHAAIRPN</sequence>
<feature type="transmembrane region" description="Helical" evidence="2">
    <location>
        <begin position="112"/>
        <end position="134"/>
    </location>
</feature>
<dbReference type="EMBL" id="JBHTLQ010000050">
    <property type="protein sequence ID" value="MFD1192295.1"/>
    <property type="molecule type" value="Genomic_DNA"/>
</dbReference>
<dbReference type="Proteomes" id="UP001597216">
    <property type="component" value="Unassembled WGS sequence"/>
</dbReference>
<feature type="transmembrane region" description="Helical" evidence="2">
    <location>
        <begin position="359"/>
        <end position="387"/>
    </location>
</feature>
<dbReference type="SUPFAM" id="SSF103473">
    <property type="entry name" value="MFS general substrate transporter"/>
    <property type="match status" value="1"/>
</dbReference>
<reference evidence="4" key="1">
    <citation type="journal article" date="2019" name="Int. J. Syst. Evol. Microbiol.">
        <title>The Global Catalogue of Microorganisms (GCM) 10K type strain sequencing project: providing services to taxonomists for standard genome sequencing and annotation.</title>
        <authorList>
            <consortium name="The Broad Institute Genomics Platform"/>
            <consortium name="The Broad Institute Genome Sequencing Center for Infectious Disease"/>
            <person name="Wu L."/>
            <person name="Ma J."/>
        </authorList>
    </citation>
    <scope>NUCLEOTIDE SEQUENCE [LARGE SCALE GENOMIC DNA]</scope>
    <source>
        <strain evidence="4">CCUG 55074</strain>
    </source>
</reference>
<feature type="transmembrane region" description="Helical" evidence="2">
    <location>
        <begin position="12"/>
        <end position="32"/>
    </location>
</feature>